<evidence type="ECO:0000313" key="2">
    <source>
        <dbReference type="Proteomes" id="UP000504618"/>
    </source>
</evidence>
<feature type="domain" description="F-box" evidence="1">
    <location>
        <begin position="304"/>
        <end position="350"/>
    </location>
</feature>
<dbReference type="PROSITE" id="PS50181">
    <property type="entry name" value="FBOX"/>
    <property type="match status" value="1"/>
</dbReference>
<dbReference type="AlphaFoldDB" id="A0A6J1Q0M8"/>
<dbReference type="GeneID" id="112456744"/>
<dbReference type="Pfam" id="PF12937">
    <property type="entry name" value="F-box-like"/>
    <property type="match status" value="1"/>
</dbReference>
<sequence length="650" mass="76000">MTFHYPFESESLSQYPYIDRVSTGEKNPVDFIYQFVNSYRYDCTNNLATLCTLRYIKGGPTKFPKYGDFSETLIMRTYDFDISLLSLLPSHTLPNRWPNRRIWHKKDIKHINHLEIEFHEAVYPIRVSIYEVYNPGNVIKIWVQDSSNNRWILLWDGLPQIVPPISRLFSPPLQLCNFKTNKLKLEFKHSILDYTKLDAVMLIGTSKLILPRNPEESLTDLLKRLNYMYSRHEDVHNLTANYENAHLDIDHLQKNFPEHCVICKSDVENSFYKNNFGNEKTSALLRKVIPDYMNRIDESKELSPDSFSAFSDEVILEILKHLDLKTLCLMNQVNKRFNNLTRDPLLYTRLDMRNICCPTYFYNILCYFTPRCKYLRQLDLASCNFSSSHFVQFLENCGRHLTHLRFTCISLESHNDVLLKISEICKNLKELELDELDEFTIGDKGLSCLENLESLEKLALYSPEIKVQCLCKILQKNKRMRELILECHLRSKERFPGDTVAIELGNSCRDLQEISLYGITSKGINALADCKNLRIVELGQLMESKGLIFDLDDSLSRLLSSCQLLEEIYLCSIVLTDRNLKLLAECKNLKNLHLQDVKFVTPDNVSIILEQCPKLECFQLSDHYISPYLISQWKKSHPHVFYEKGGYLDY</sequence>
<evidence type="ECO:0000259" key="1">
    <source>
        <dbReference type="PROSITE" id="PS50181"/>
    </source>
</evidence>
<name>A0A6J1Q0M8_9HYME</name>
<protein>
    <submittedName>
        <fullName evidence="3">F-box/LRR-repeat protein 4-like isoform X1</fullName>
    </submittedName>
</protein>
<dbReference type="Proteomes" id="UP000504618">
    <property type="component" value="Unplaced"/>
</dbReference>
<dbReference type="SMART" id="SM00256">
    <property type="entry name" value="FBOX"/>
    <property type="match status" value="1"/>
</dbReference>
<dbReference type="RefSeq" id="XP_024875243.1">
    <property type="nucleotide sequence ID" value="XM_025019475.1"/>
</dbReference>
<dbReference type="GO" id="GO:0019005">
    <property type="term" value="C:SCF ubiquitin ligase complex"/>
    <property type="evidence" value="ECO:0007669"/>
    <property type="project" value="TreeGrafter"/>
</dbReference>
<dbReference type="PANTHER" id="PTHR13318">
    <property type="entry name" value="PARTNER OF PAIRED, ISOFORM B-RELATED"/>
    <property type="match status" value="1"/>
</dbReference>
<proteinExistence type="predicted"/>
<evidence type="ECO:0000313" key="3">
    <source>
        <dbReference type="RefSeq" id="XP_024875243.1"/>
    </source>
</evidence>
<dbReference type="Gene3D" id="3.80.10.10">
    <property type="entry name" value="Ribonuclease Inhibitor"/>
    <property type="match status" value="2"/>
</dbReference>
<reference evidence="3" key="1">
    <citation type="submission" date="2025-08" db="UniProtKB">
        <authorList>
            <consortium name="RefSeq"/>
        </authorList>
    </citation>
    <scope>IDENTIFICATION</scope>
    <source>
        <tissue evidence="3">Whole body</tissue>
    </source>
</reference>
<dbReference type="OrthoDB" id="2153609at2759"/>
<dbReference type="SUPFAM" id="SSF52047">
    <property type="entry name" value="RNI-like"/>
    <property type="match status" value="1"/>
</dbReference>
<organism evidence="2 3">
    <name type="scientific">Temnothorax curvispinosus</name>
    <dbReference type="NCBI Taxonomy" id="300111"/>
    <lineage>
        <taxon>Eukaryota</taxon>
        <taxon>Metazoa</taxon>
        <taxon>Ecdysozoa</taxon>
        <taxon>Arthropoda</taxon>
        <taxon>Hexapoda</taxon>
        <taxon>Insecta</taxon>
        <taxon>Pterygota</taxon>
        <taxon>Neoptera</taxon>
        <taxon>Endopterygota</taxon>
        <taxon>Hymenoptera</taxon>
        <taxon>Apocrita</taxon>
        <taxon>Aculeata</taxon>
        <taxon>Formicoidea</taxon>
        <taxon>Formicidae</taxon>
        <taxon>Myrmicinae</taxon>
        <taxon>Temnothorax</taxon>
    </lineage>
</organism>
<dbReference type="InterPro" id="IPR001810">
    <property type="entry name" value="F-box_dom"/>
</dbReference>
<gene>
    <name evidence="3" type="primary">LOC112456744</name>
</gene>
<dbReference type="InterPro" id="IPR032675">
    <property type="entry name" value="LRR_dom_sf"/>
</dbReference>
<accession>A0A6J1Q0M8</accession>
<keyword evidence="2" id="KW-1185">Reference proteome</keyword>
<dbReference type="GO" id="GO:0031146">
    <property type="term" value="P:SCF-dependent proteasomal ubiquitin-dependent protein catabolic process"/>
    <property type="evidence" value="ECO:0007669"/>
    <property type="project" value="TreeGrafter"/>
</dbReference>